<keyword evidence="1" id="KW-0479">Metal-binding</keyword>
<dbReference type="SUPFAM" id="SSF158745">
    <property type="entry name" value="LanC-like"/>
    <property type="match status" value="1"/>
</dbReference>
<dbReference type="Proteomes" id="UP001142374">
    <property type="component" value="Unassembled WGS sequence"/>
</dbReference>
<dbReference type="GO" id="GO:0005975">
    <property type="term" value="P:carbohydrate metabolic process"/>
    <property type="evidence" value="ECO:0007669"/>
    <property type="project" value="InterPro"/>
</dbReference>
<feature type="binding site" evidence="1">
    <location>
        <position position="919"/>
    </location>
    <ligand>
        <name>Zn(2+)</name>
        <dbReference type="ChEBI" id="CHEBI:29105"/>
    </ligand>
</feature>
<dbReference type="EMBL" id="JANIID010000003">
    <property type="protein sequence ID" value="MCQ8769245.1"/>
    <property type="molecule type" value="Genomic_DNA"/>
</dbReference>
<feature type="binding site" evidence="1">
    <location>
        <position position="918"/>
    </location>
    <ligand>
        <name>Zn(2+)</name>
        <dbReference type="ChEBI" id="CHEBI:29105"/>
    </ligand>
</feature>
<proteinExistence type="predicted"/>
<protein>
    <submittedName>
        <fullName evidence="3">Type 2 lanthipeptide synthetase LanM family protein</fullName>
    </submittedName>
</protein>
<evidence type="ECO:0000313" key="3">
    <source>
        <dbReference type="EMBL" id="MCQ8769245.1"/>
    </source>
</evidence>
<dbReference type="InterPro" id="IPR017146">
    <property type="entry name" value="Lanti_2_LanM"/>
</dbReference>
<dbReference type="PRINTS" id="PR01950">
    <property type="entry name" value="LANCSUPER"/>
</dbReference>
<dbReference type="PANTHER" id="PTHR12736">
    <property type="entry name" value="LANC-LIKE PROTEIN"/>
    <property type="match status" value="1"/>
</dbReference>
<dbReference type="InterPro" id="IPR025410">
    <property type="entry name" value="Lant_dehyd"/>
</dbReference>
<dbReference type="InterPro" id="IPR012341">
    <property type="entry name" value="6hp_glycosidase-like_sf"/>
</dbReference>
<dbReference type="NCBIfam" id="TIGR03897">
    <property type="entry name" value="lanti_2_LanM"/>
    <property type="match status" value="1"/>
</dbReference>
<dbReference type="RefSeq" id="WP_168091464.1">
    <property type="nucleotide sequence ID" value="NZ_JAATER010000024.1"/>
</dbReference>
<dbReference type="Gene3D" id="1.50.10.10">
    <property type="match status" value="1"/>
</dbReference>
<feature type="binding site" evidence="1">
    <location>
        <position position="873"/>
    </location>
    <ligand>
        <name>Zn(2+)</name>
        <dbReference type="ChEBI" id="CHEBI:29105"/>
    </ligand>
</feature>
<dbReference type="Pfam" id="PF05147">
    <property type="entry name" value="LANC_like"/>
    <property type="match status" value="1"/>
</dbReference>
<dbReference type="Pfam" id="PF13575">
    <property type="entry name" value="DUF4135"/>
    <property type="match status" value="1"/>
</dbReference>
<keyword evidence="4" id="KW-1185">Reference proteome</keyword>
<keyword evidence="1" id="KW-0862">Zinc</keyword>
<comment type="caution">
    <text evidence="3">The sequence shown here is derived from an EMBL/GenBank/DDBJ whole genome shotgun (WGS) entry which is preliminary data.</text>
</comment>
<reference evidence="3" key="1">
    <citation type="submission" date="2022-06" db="EMBL/GenBank/DDBJ databases">
        <title>WGS of actinobacteria.</title>
        <authorList>
            <person name="Thawai C."/>
        </authorList>
    </citation>
    <scope>NUCLEOTIDE SEQUENCE</scope>
    <source>
        <strain evidence="3">AA8</strain>
    </source>
</reference>
<accession>A0A9X2RMN5</accession>
<dbReference type="GO" id="GO:0046872">
    <property type="term" value="F:metal ion binding"/>
    <property type="evidence" value="ECO:0007669"/>
    <property type="project" value="UniProtKB-KW"/>
</dbReference>
<dbReference type="PIRSF" id="PIRSF037228">
    <property type="entry name" value="Lant_mod_RumM"/>
    <property type="match status" value="1"/>
</dbReference>
<dbReference type="AlphaFoldDB" id="A0A9X2RMN5"/>
<evidence type="ECO:0000259" key="2">
    <source>
        <dbReference type="Pfam" id="PF13575"/>
    </source>
</evidence>
<feature type="domain" description="Lantibiotic biosynthesis protein dehydration" evidence="2">
    <location>
        <begin position="151"/>
        <end position="522"/>
    </location>
</feature>
<evidence type="ECO:0000313" key="4">
    <source>
        <dbReference type="Proteomes" id="UP001142374"/>
    </source>
</evidence>
<sequence length="1000" mass="107414">MAGILHKYLPELPAGEIWDRLHDKFLDEAARADEAGAVGVDVAPPAAYDPALDADGQLWDYFSHFVRLWADRVDGVVAASPAVAPENTIVRDFVNGLAGAVSGLMLRTLLEELHRHRAAGLLSGDTPEARYRSFREWTNSAAGHAELLERYPHLFLAVRTRVRTAEDYLLHLIAEVGRHREALAARIPGVGANPLVTAVSLGAGDTHNGGKTAAQILFADGGRVLYKPHPIEAEVGYNAFIAWANEHLGTGLRTVSALPAGEGGFVEFVRTEEFAGEAEEYFAHIGRLAGLLYLLKATDIHYENVVTCAEGPVVVDTETLLTPRLSRPATDADGSAAHQAATAIRDSVAGIGILPMVVKANDSDRGMDIGAIGYDPGQEIPYRTFVVRNHGRDDMFVELAEARTAAANANLSVFGAATVPVPVQREVIKTEFRRVLEYARARPDEVLGAIGTHLGDARFRHVNQPTIFYTQLLRMATHPAAMRDPLVRTALLNRVVLRTGDAHQLADEEARQLAAWDVPYFSYSARSTALLAGSGTPAGEKVVRAEAFEEPALDTVRRRIATLSPEVIDRELLMVDLAFVNKLPEEQEPTGFVPVPPAGGTPVDVSRERLLGEAARIGDELVATMFESADPSFPATWIAPQVMTAEQSQWSPGTLGYDLYGGSPGLALVLAGLARETGDRRYADAARLVLGPMEDQLRRGAMDGPKISVGGMTGLAGTVYAITTARRLLGTPGGLSAGELARELARRAEPDAGCDFVSGMAGTLAVCMVLYRDAAEGTDRKLVEEAARTVAAAEAALLRGPHAEHGRATPYTGYAHGSMGIAPVLLEYAHVFEDADVRDLGLAMVADVLGAYDESDGDWPRIWGGKERSCAWCHGAPGMLLGALSAVRHAPGSIPRAQLERLAELTLQHGFGNNPTYCHGDLASAEIAVMAERELPGLFGGRVSDDLYPRLFTQVVERYGERADTKYAYSSSLLVGRAGFAWSVLRHLDPGTYPCVLSLA</sequence>
<gene>
    <name evidence="3" type="ORF">NQU55_05545</name>
</gene>
<dbReference type="GO" id="GO:0005886">
    <property type="term" value="C:plasma membrane"/>
    <property type="evidence" value="ECO:0007669"/>
    <property type="project" value="TreeGrafter"/>
</dbReference>
<dbReference type="PANTHER" id="PTHR12736:SF7">
    <property type="entry name" value="LANC-LIKE PROTEIN 3"/>
    <property type="match status" value="1"/>
</dbReference>
<name>A0A9X2RMN5_9ACTN</name>
<dbReference type="GO" id="GO:0031179">
    <property type="term" value="P:peptide modification"/>
    <property type="evidence" value="ECO:0007669"/>
    <property type="project" value="InterPro"/>
</dbReference>
<dbReference type="InterPro" id="IPR007822">
    <property type="entry name" value="LANC-like"/>
</dbReference>
<evidence type="ECO:0000256" key="1">
    <source>
        <dbReference type="PIRSR" id="PIRSR607822-1"/>
    </source>
</evidence>
<dbReference type="CDD" id="cd04792">
    <property type="entry name" value="LanM-like"/>
    <property type="match status" value="1"/>
</dbReference>
<organism evidence="3 4">
    <name type="scientific">Streptomyces telluris</name>
    <dbReference type="NCBI Taxonomy" id="2720021"/>
    <lineage>
        <taxon>Bacteria</taxon>
        <taxon>Bacillati</taxon>
        <taxon>Actinomycetota</taxon>
        <taxon>Actinomycetes</taxon>
        <taxon>Kitasatosporales</taxon>
        <taxon>Streptomycetaceae</taxon>
        <taxon>Streptomyces</taxon>
    </lineage>
</organism>
<dbReference type="SMART" id="SM01260">
    <property type="entry name" value="LANC_like"/>
    <property type="match status" value="1"/>
</dbReference>